<evidence type="ECO:0000313" key="1">
    <source>
        <dbReference type="EMBL" id="MCT4701163.1"/>
    </source>
</evidence>
<dbReference type="EMBL" id="JALHAP010000072">
    <property type="protein sequence ID" value="MCT4701163.1"/>
    <property type="molecule type" value="Genomic_DNA"/>
</dbReference>
<dbReference type="RefSeq" id="WP_271122014.1">
    <property type="nucleotide sequence ID" value="NZ_JALHAN010000059.1"/>
</dbReference>
<accession>A0A9X3ABV4</accession>
<organism evidence="1 2">
    <name type="scientific">Dryocola boscaweniae</name>
    <dbReference type="NCBI Taxonomy" id="2925397"/>
    <lineage>
        <taxon>Bacteria</taxon>
        <taxon>Pseudomonadati</taxon>
        <taxon>Pseudomonadota</taxon>
        <taxon>Gammaproteobacteria</taxon>
        <taxon>Enterobacterales</taxon>
        <taxon>Enterobacteriaceae</taxon>
        <taxon>Dryocola</taxon>
    </lineage>
</organism>
<dbReference type="AlphaFoldDB" id="A0A9X3ABV4"/>
<gene>
    <name evidence="1" type="ORF">MUA00_04995</name>
</gene>
<sequence length="231" mass="27054">MSNKDFIGILRFTSETYANELIAGQVYFGAAENYRHREDGNYMPGITDFNESCIFSYRSDRDSEPFILEFGIPNSDGTIPEVLIPIKTVTKFDFKKGSNDYWLSCWYSLFIKNDNLEKSIEQAQKEINDMRHEFGVVPVFIFRDDILKLVDLLKDKVDIRYGFVKYTSNDLECDVFTKRLNFNYQREYRFAIAGCPSRSKENKFVDLRGKADGLIKKINRLMIKDGEIFYM</sequence>
<protein>
    <submittedName>
        <fullName evidence="1">Uncharacterized protein</fullName>
    </submittedName>
</protein>
<keyword evidence="2" id="KW-1185">Reference proteome</keyword>
<name>A0A9X3ABV4_9ENTR</name>
<dbReference type="Proteomes" id="UP001150641">
    <property type="component" value="Unassembled WGS sequence"/>
</dbReference>
<reference evidence="1" key="1">
    <citation type="submission" date="2022-03" db="EMBL/GenBank/DDBJ databases">
        <title>Proposal of a novel genus Dryocolo and two novel species.</title>
        <authorList>
            <person name="Maddock D.W."/>
            <person name="Brady C.L."/>
            <person name="Denman S."/>
            <person name="Arnold D."/>
        </authorList>
    </citation>
    <scope>NUCLEOTIDE SEQUENCE</scope>
    <source>
        <strain evidence="1">H6W4</strain>
    </source>
</reference>
<proteinExistence type="predicted"/>
<evidence type="ECO:0000313" key="2">
    <source>
        <dbReference type="Proteomes" id="UP001150641"/>
    </source>
</evidence>
<comment type="caution">
    <text evidence="1">The sequence shown here is derived from an EMBL/GenBank/DDBJ whole genome shotgun (WGS) entry which is preliminary data.</text>
</comment>